<comment type="caution">
    <text evidence="1">The sequence shown here is derived from an EMBL/GenBank/DDBJ whole genome shotgun (WGS) entry which is preliminary data.</text>
</comment>
<protein>
    <submittedName>
        <fullName evidence="1">Uncharacterized protein</fullName>
    </submittedName>
</protein>
<gene>
    <name evidence="1" type="ORF">GCM10011348_22010</name>
</gene>
<sequence length="82" mass="9185">MMVDARTMDMVPIITVAVASQRYRAPWRSNRLSVVRIDPHSFRSVYAREANGFLADAKPARMAITPGKSTPCDIEGLDVRLH</sequence>
<name>A0A917ZF92_9GAMM</name>
<reference evidence="1 2" key="1">
    <citation type="journal article" date="2014" name="Int. J. Syst. Evol. Microbiol.">
        <title>Complete genome sequence of Corynebacterium casei LMG S-19264T (=DSM 44701T), isolated from a smear-ripened cheese.</title>
        <authorList>
            <consortium name="US DOE Joint Genome Institute (JGI-PGF)"/>
            <person name="Walter F."/>
            <person name="Albersmeier A."/>
            <person name="Kalinowski J."/>
            <person name="Ruckert C."/>
        </authorList>
    </citation>
    <scope>NUCLEOTIDE SEQUENCE [LARGE SCALE GENOMIC DNA]</scope>
    <source>
        <strain evidence="1 2">CGMCC 1.7286</strain>
    </source>
</reference>
<organism evidence="1 2">
    <name type="scientific">Marinobacterium nitratireducens</name>
    <dbReference type="NCBI Taxonomy" id="518897"/>
    <lineage>
        <taxon>Bacteria</taxon>
        <taxon>Pseudomonadati</taxon>
        <taxon>Pseudomonadota</taxon>
        <taxon>Gammaproteobacteria</taxon>
        <taxon>Oceanospirillales</taxon>
        <taxon>Oceanospirillaceae</taxon>
        <taxon>Marinobacterium</taxon>
    </lineage>
</organism>
<evidence type="ECO:0000313" key="2">
    <source>
        <dbReference type="Proteomes" id="UP000599578"/>
    </source>
</evidence>
<accession>A0A917ZF92</accession>
<proteinExistence type="predicted"/>
<keyword evidence="2" id="KW-1185">Reference proteome</keyword>
<dbReference type="EMBL" id="BMLT01000005">
    <property type="protein sequence ID" value="GGO81910.1"/>
    <property type="molecule type" value="Genomic_DNA"/>
</dbReference>
<evidence type="ECO:0000313" key="1">
    <source>
        <dbReference type="EMBL" id="GGO81910.1"/>
    </source>
</evidence>
<dbReference type="Proteomes" id="UP000599578">
    <property type="component" value="Unassembled WGS sequence"/>
</dbReference>
<dbReference type="AlphaFoldDB" id="A0A917ZF92"/>